<proteinExistence type="inferred from homology"/>
<keyword evidence="14" id="KW-1185">Reference proteome</keyword>
<dbReference type="GeneID" id="25564684"/>
<dbReference type="InterPro" id="IPR027640">
    <property type="entry name" value="Kinesin-like_fam"/>
</dbReference>
<evidence type="ECO:0000256" key="2">
    <source>
        <dbReference type="ARBA" id="ARBA00022443"/>
    </source>
</evidence>
<evidence type="ECO:0000256" key="6">
    <source>
        <dbReference type="ARBA" id="ARBA00023054"/>
    </source>
</evidence>
<dbReference type="GO" id="GO:0005875">
    <property type="term" value="C:microtubule associated complex"/>
    <property type="evidence" value="ECO:0007669"/>
    <property type="project" value="TreeGrafter"/>
</dbReference>
<feature type="compositionally biased region" description="Low complexity" evidence="10">
    <location>
        <begin position="714"/>
        <end position="738"/>
    </location>
</feature>
<dbReference type="InterPro" id="IPR001752">
    <property type="entry name" value="Kinesin_motor_dom"/>
</dbReference>
<dbReference type="OrthoDB" id="3176171at2759"/>
<keyword evidence="3" id="KW-0963">Cytoplasm</keyword>
<dbReference type="RefSeq" id="XP_013757961.1">
    <property type="nucleotide sequence ID" value="XM_013902507.1"/>
</dbReference>
<dbReference type="GO" id="GO:0008017">
    <property type="term" value="F:microtubule binding"/>
    <property type="evidence" value="ECO:0007669"/>
    <property type="project" value="InterPro"/>
</dbReference>
<evidence type="ECO:0000256" key="8">
    <source>
        <dbReference type="PROSITE-ProRule" id="PRU00283"/>
    </source>
</evidence>
<dbReference type="CDD" id="cd00174">
    <property type="entry name" value="SH3"/>
    <property type="match status" value="1"/>
</dbReference>
<feature type="coiled-coil region" evidence="9">
    <location>
        <begin position="361"/>
        <end position="388"/>
    </location>
</feature>
<dbReference type="Gene3D" id="3.40.850.10">
    <property type="entry name" value="Kinesin motor domain"/>
    <property type="match status" value="1"/>
</dbReference>
<dbReference type="PROSITE" id="PS50002">
    <property type="entry name" value="SH3"/>
    <property type="match status" value="2"/>
</dbReference>
<dbReference type="SUPFAM" id="SSF50044">
    <property type="entry name" value="SH3-domain"/>
    <property type="match status" value="2"/>
</dbReference>
<keyword evidence="4 8" id="KW-0547">Nucleotide-binding</keyword>
<dbReference type="PROSITE" id="PS50067">
    <property type="entry name" value="KINESIN_MOTOR_2"/>
    <property type="match status" value="1"/>
</dbReference>
<dbReference type="STRING" id="461836.A0A0L0DA78"/>
<feature type="domain" description="Kinesin motor" evidence="12">
    <location>
        <begin position="14"/>
        <end position="349"/>
    </location>
</feature>
<dbReference type="PRINTS" id="PR00380">
    <property type="entry name" value="KINESINHEAVY"/>
</dbReference>
<dbReference type="PANTHER" id="PTHR47969:SF15">
    <property type="entry name" value="CHROMOSOME-ASSOCIATED KINESIN KIF4A-RELATED"/>
    <property type="match status" value="1"/>
</dbReference>
<dbReference type="InterPro" id="IPR036028">
    <property type="entry name" value="SH3-like_dom_sf"/>
</dbReference>
<evidence type="ECO:0000259" key="11">
    <source>
        <dbReference type="PROSITE" id="PS50002"/>
    </source>
</evidence>
<evidence type="ECO:0000256" key="5">
    <source>
        <dbReference type="ARBA" id="ARBA00022840"/>
    </source>
</evidence>
<comment type="subcellular location">
    <subcellularLocation>
        <location evidence="1">Cytoplasm</location>
    </subcellularLocation>
</comment>
<dbReference type="SMART" id="SM00129">
    <property type="entry name" value="KISc"/>
    <property type="match status" value="1"/>
</dbReference>
<name>A0A0L0DA78_THETB</name>
<dbReference type="Proteomes" id="UP000054408">
    <property type="component" value="Unassembled WGS sequence"/>
</dbReference>
<feature type="domain" description="SH3" evidence="11">
    <location>
        <begin position="540"/>
        <end position="604"/>
    </location>
</feature>
<feature type="region of interest" description="Disordered" evidence="10">
    <location>
        <begin position="708"/>
        <end position="751"/>
    </location>
</feature>
<dbReference type="GO" id="GO:0007052">
    <property type="term" value="P:mitotic spindle organization"/>
    <property type="evidence" value="ECO:0007669"/>
    <property type="project" value="TreeGrafter"/>
</dbReference>
<evidence type="ECO:0000256" key="10">
    <source>
        <dbReference type="SAM" id="MobiDB-lite"/>
    </source>
</evidence>
<dbReference type="eggNOG" id="KOG0240">
    <property type="taxonomic scope" value="Eukaryota"/>
</dbReference>
<dbReference type="GO" id="GO:0005737">
    <property type="term" value="C:cytoplasm"/>
    <property type="evidence" value="ECO:0007669"/>
    <property type="project" value="UniProtKB-SubCell"/>
</dbReference>
<gene>
    <name evidence="13" type="ORF">AMSG_05242</name>
</gene>
<dbReference type="SMART" id="SM00326">
    <property type="entry name" value="SH3"/>
    <property type="match status" value="2"/>
</dbReference>
<dbReference type="GO" id="GO:0003777">
    <property type="term" value="F:microtubule motor activity"/>
    <property type="evidence" value="ECO:0007669"/>
    <property type="project" value="InterPro"/>
</dbReference>
<dbReference type="Gene3D" id="2.30.30.40">
    <property type="entry name" value="SH3 Domains"/>
    <property type="match status" value="2"/>
</dbReference>
<feature type="region of interest" description="Disordered" evidence="10">
    <location>
        <begin position="426"/>
        <end position="458"/>
    </location>
</feature>
<dbReference type="GO" id="GO:0005524">
    <property type="term" value="F:ATP binding"/>
    <property type="evidence" value="ECO:0007669"/>
    <property type="project" value="UniProtKB-UniRule"/>
</dbReference>
<dbReference type="AlphaFoldDB" id="A0A0L0DA78"/>
<feature type="binding site" evidence="8">
    <location>
        <begin position="95"/>
        <end position="102"/>
    </location>
    <ligand>
        <name>ATP</name>
        <dbReference type="ChEBI" id="CHEBI:30616"/>
    </ligand>
</feature>
<protein>
    <recommendedName>
        <fullName evidence="15">Kinesin-like protein</fullName>
    </recommendedName>
</protein>
<dbReference type="Pfam" id="PF00225">
    <property type="entry name" value="Kinesin"/>
    <property type="match status" value="1"/>
</dbReference>
<evidence type="ECO:0000256" key="4">
    <source>
        <dbReference type="ARBA" id="ARBA00022741"/>
    </source>
</evidence>
<dbReference type="InterPro" id="IPR027417">
    <property type="entry name" value="P-loop_NTPase"/>
</dbReference>
<dbReference type="PANTHER" id="PTHR47969">
    <property type="entry name" value="CHROMOSOME-ASSOCIATED KINESIN KIF4A-RELATED"/>
    <property type="match status" value="1"/>
</dbReference>
<feature type="domain" description="SH3" evidence="11">
    <location>
        <begin position="638"/>
        <end position="707"/>
    </location>
</feature>
<dbReference type="EMBL" id="GL349454">
    <property type="protein sequence ID" value="KNC49247.1"/>
    <property type="molecule type" value="Genomic_DNA"/>
</dbReference>
<evidence type="ECO:0000313" key="13">
    <source>
        <dbReference type="EMBL" id="KNC49247.1"/>
    </source>
</evidence>
<reference evidence="13 14" key="1">
    <citation type="submission" date="2010-05" db="EMBL/GenBank/DDBJ databases">
        <title>The Genome Sequence of Thecamonas trahens ATCC 50062.</title>
        <authorList>
            <consortium name="The Broad Institute Genome Sequencing Platform"/>
            <person name="Russ C."/>
            <person name="Cuomo C."/>
            <person name="Shea T."/>
            <person name="Young S.K."/>
            <person name="Zeng Q."/>
            <person name="Koehrsen M."/>
            <person name="Haas B."/>
            <person name="Borodovsky M."/>
            <person name="Guigo R."/>
            <person name="Alvarado L."/>
            <person name="Berlin A."/>
            <person name="Bochicchio J."/>
            <person name="Borenstein D."/>
            <person name="Chapman S."/>
            <person name="Chen Z."/>
            <person name="Freedman E."/>
            <person name="Gellesch M."/>
            <person name="Goldberg J."/>
            <person name="Griggs A."/>
            <person name="Gujja S."/>
            <person name="Heilman E."/>
            <person name="Heiman D."/>
            <person name="Hepburn T."/>
            <person name="Howarth C."/>
            <person name="Jen D."/>
            <person name="Larson L."/>
            <person name="Mehta T."/>
            <person name="Park D."/>
            <person name="Pearson M."/>
            <person name="Roberts A."/>
            <person name="Saif S."/>
            <person name="Shenoy N."/>
            <person name="Sisk P."/>
            <person name="Stolte C."/>
            <person name="Sykes S."/>
            <person name="Thomson T."/>
            <person name="Walk T."/>
            <person name="White J."/>
            <person name="Yandava C."/>
            <person name="Burger G."/>
            <person name="Gray M.W."/>
            <person name="Holland P.W.H."/>
            <person name="King N."/>
            <person name="Lang F.B.F."/>
            <person name="Roger A.J."/>
            <person name="Ruiz-Trillo I."/>
            <person name="Lander E."/>
            <person name="Nusbaum C."/>
        </authorList>
    </citation>
    <scope>NUCLEOTIDE SEQUENCE [LARGE SCALE GENOMIC DNA]</scope>
    <source>
        <strain evidence="13 14">ATCC 50062</strain>
    </source>
</reference>
<evidence type="ECO:0000256" key="3">
    <source>
        <dbReference type="ARBA" id="ARBA00022490"/>
    </source>
</evidence>
<sequence length="751" mass="78172">MAATPGRKTPGQGGIRVVARFRPVNADETAHDGAVCVDFPSDSSAELAIGKRTQSFSFARVFPPHTSQAGVYDSVGAPLLDPLFSGVNVAVVAYGQTGAGKTHTMWGAPAAPDAAGIIPRLLAEVFDRSAADALPDGTTATLSASYIEIYREVVHDLLAPRESAPKAGLRLVTGTTGVVVPDGATSRSVAAIDDIMSLMDEGNSRRSVAAHKQNAQSSRSHAVFILNLTLHNAHDASTTSSGLYLVDLAGSEKVSKTEVAGLQLQEAKTINKSLLALGNVIAALSSSARKGGKGGKRHVPYRDSKLTRLLSACFGGNSLTTLIICCSSAAYNATETLSTLRFGDRSAKIRNTPTANKVVSAKELTSRLHEQQATIAAQAAEIEQLKAALLAMQRGEAGAALADMASPVPAHMLTAKAGSRFSIASSHLSDSSSEADPGVTASPEADPASKPDTGGEDDAELAEVIAPPHALCTLAFNAMLDNELSARLGESFVVIPPAALAADSLVDLMDVDGEMVACERLDGSQRGLVPRAHLICSAGGQPQFAIVLFHFDAELATELTVPFAGVVQVLAENLDEAPGWLLCKLPATATIGLVPADYLRLLGPNEDPDLVAAQLDPDYAAIEDQRVADRAAAYDALSKGDYVRVTAPFNSQFDTELAASPGDILKVAGKQPPEWLFCKVEALAVPDSSRAKARGLIPFGYCLPSPDYRPPPARTSSARAAGSGTMPSLPPRSSSLQSKEGDDGAALPPLL</sequence>
<keyword evidence="2 7" id="KW-0728">SH3 domain</keyword>
<evidence type="ECO:0000259" key="12">
    <source>
        <dbReference type="PROSITE" id="PS50067"/>
    </source>
</evidence>
<dbReference type="SUPFAM" id="SSF52540">
    <property type="entry name" value="P-loop containing nucleoside triphosphate hydrolases"/>
    <property type="match status" value="1"/>
</dbReference>
<keyword evidence="6 9" id="KW-0175">Coiled coil</keyword>
<comment type="similarity">
    <text evidence="8">Belongs to the TRAFAC class myosin-kinesin ATPase superfamily. Kinesin family.</text>
</comment>
<dbReference type="OMA" id="CIRAMES"/>
<dbReference type="GO" id="GO:0051231">
    <property type="term" value="P:spindle elongation"/>
    <property type="evidence" value="ECO:0007669"/>
    <property type="project" value="TreeGrafter"/>
</dbReference>
<dbReference type="GO" id="GO:0007018">
    <property type="term" value="P:microtubule-based movement"/>
    <property type="evidence" value="ECO:0007669"/>
    <property type="project" value="InterPro"/>
</dbReference>
<keyword evidence="5 8" id="KW-0067">ATP-binding</keyword>
<dbReference type="InterPro" id="IPR001452">
    <property type="entry name" value="SH3_domain"/>
</dbReference>
<evidence type="ECO:0000313" key="14">
    <source>
        <dbReference type="Proteomes" id="UP000054408"/>
    </source>
</evidence>
<keyword evidence="8" id="KW-0505">Motor protein</keyword>
<evidence type="ECO:0000256" key="1">
    <source>
        <dbReference type="ARBA" id="ARBA00004496"/>
    </source>
</evidence>
<dbReference type="InterPro" id="IPR036961">
    <property type="entry name" value="Kinesin_motor_dom_sf"/>
</dbReference>
<organism evidence="13 14">
    <name type="scientific">Thecamonas trahens ATCC 50062</name>
    <dbReference type="NCBI Taxonomy" id="461836"/>
    <lineage>
        <taxon>Eukaryota</taxon>
        <taxon>Apusozoa</taxon>
        <taxon>Apusomonadida</taxon>
        <taxon>Apusomonadidae</taxon>
        <taxon>Thecamonas</taxon>
    </lineage>
</organism>
<evidence type="ECO:0000256" key="7">
    <source>
        <dbReference type="PROSITE-ProRule" id="PRU00192"/>
    </source>
</evidence>
<evidence type="ECO:0008006" key="15">
    <source>
        <dbReference type="Google" id="ProtNLM"/>
    </source>
</evidence>
<accession>A0A0L0DA78</accession>
<evidence type="ECO:0000256" key="9">
    <source>
        <dbReference type="SAM" id="Coils"/>
    </source>
</evidence>